<feature type="compositionally biased region" description="Basic residues" evidence="1">
    <location>
        <begin position="1"/>
        <end position="11"/>
    </location>
</feature>
<proteinExistence type="predicted"/>
<evidence type="ECO:0000313" key="3">
    <source>
        <dbReference type="Proteomes" id="UP000186817"/>
    </source>
</evidence>
<gene>
    <name evidence="2" type="ORF">AK812_SmicGene21126</name>
</gene>
<accession>A0A1Q9DN55</accession>
<evidence type="ECO:0000313" key="2">
    <source>
        <dbReference type="EMBL" id="OLP96614.1"/>
    </source>
</evidence>
<organism evidence="2 3">
    <name type="scientific">Symbiodinium microadriaticum</name>
    <name type="common">Dinoflagellate</name>
    <name type="synonym">Zooxanthella microadriatica</name>
    <dbReference type="NCBI Taxonomy" id="2951"/>
    <lineage>
        <taxon>Eukaryota</taxon>
        <taxon>Sar</taxon>
        <taxon>Alveolata</taxon>
        <taxon>Dinophyceae</taxon>
        <taxon>Suessiales</taxon>
        <taxon>Symbiodiniaceae</taxon>
        <taxon>Symbiodinium</taxon>
    </lineage>
</organism>
<dbReference type="AlphaFoldDB" id="A0A1Q9DN55"/>
<dbReference type="OrthoDB" id="449159at2759"/>
<name>A0A1Q9DN55_SYMMI</name>
<comment type="caution">
    <text evidence="2">The sequence shown here is derived from an EMBL/GenBank/DDBJ whole genome shotgun (WGS) entry which is preliminary data.</text>
</comment>
<feature type="compositionally biased region" description="Basic and acidic residues" evidence="1">
    <location>
        <begin position="83"/>
        <end position="106"/>
    </location>
</feature>
<feature type="compositionally biased region" description="Basic and acidic residues" evidence="1">
    <location>
        <begin position="15"/>
        <end position="28"/>
    </location>
</feature>
<evidence type="ECO:0000256" key="1">
    <source>
        <dbReference type="SAM" id="MobiDB-lite"/>
    </source>
</evidence>
<dbReference type="Proteomes" id="UP000186817">
    <property type="component" value="Unassembled WGS sequence"/>
</dbReference>
<feature type="compositionally biased region" description="Low complexity" evidence="1">
    <location>
        <begin position="60"/>
        <end position="75"/>
    </location>
</feature>
<dbReference type="EMBL" id="LSRX01000460">
    <property type="protein sequence ID" value="OLP96614.1"/>
    <property type="molecule type" value="Genomic_DNA"/>
</dbReference>
<protein>
    <submittedName>
        <fullName evidence="2">Uncharacterized protein</fullName>
    </submittedName>
</protein>
<feature type="region of interest" description="Disordered" evidence="1">
    <location>
        <begin position="1"/>
        <end position="165"/>
    </location>
</feature>
<keyword evidence="3" id="KW-1185">Reference proteome</keyword>
<reference evidence="2 3" key="1">
    <citation type="submission" date="2016-02" db="EMBL/GenBank/DDBJ databases">
        <title>Genome analysis of coral dinoflagellate symbionts highlights evolutionary adaptations to a symbiotic lifestyle.</title>
        <authorList>
            <person name="Aranda M."/>
            <person name="Li Y."/>
            <person name="Liew Y.J."/>
            <person name="Baumgarten S."/>
            <person name="Simakov O."/>
            <person name="Wilson M."/>
            <person name="Piel J."/>
            <person name="Ashoor H."/>
            <person name="Bougouffa S."/>
            <person name="Bajic V.B."/>
            <person name="Ryu T."/>
            <person name="Ravasi T."/>
            <person name="Bayer T."/>
            <person name="Micklem G."/>
            <person name="Kim H."/>
            <person name="Bhak J."/>
            <person name="Lajeunesse T.C."/>
            <person name="Voolstra C.R."/>
        </authorList>
    </citation>
    <scope>NUCLEOTIDE SEQUENCE [LARGE SCALE GENOMIC DNA]</scope>
    <source>
        <strain evidence="2 3">CCMP2467</strain>
    </source>
</reference>
<sequence>MESLTRNRRGAGGKSAEEASAAREHDYRAALSQAGAEMAPGIGDSGASMNGVRPGESSPGALEAGTAGEAASRAALPVANPFHSERVRAEVDLIRNRPPTLDKDASRLGLEPEDGDLGAGGSHVGAEPDYSGLLEPASAAQPVPRVARVESSTEGPGPSPGREEWFGKDAEVEGLTGCRVEGMDRVIEGEAVDEELKDGNIGNSIRSDDARELIPAGLDKAERLENLLLQVLEENKSLKRRLEHETSSDVQSFLAAEFPGQAAMDVALSVDFDIDASWVRSALASASDPEFCLVDSGATNALRPAGRAYRLDRVAMEPKDEKATVALDAIQGVSDDEDEDSGEGFLVEARIGLRALTEETASWIEELLEQRCFSDTQCREVLERGLTREDLYASGAESLSVKVVDSPSPEDVRDAQAITGALLWLSTRQSSRKKEFLMKLPKGLGVELPLKVLVRLLTVKRQVKQLLGRVAVTGQSFLISLK</sequence>